<evidence type="ECO:0000313" key="3">
    <source>
        <dbReference type="Proteomes" id="UP001595632"/>
    </source>
</evidence>
<feature type="transmembrane region" description="Helical" evidence="1">
    <location>
        <begin position="48"/>
        <end position="67"/>
    </location>
</feature>
<gene>
    <name evidence="2" type="ORF">ACFOGP_18100</name>
</gene>
<keyword evidence="1" id="KW-0472">Membrane</keyword>
<dbReference type="RefSeq" id="WP_275633660.1">
    <property type="nucleotide sequence ID" value="NZ_JARGYD010000006.1"/>
</dbReference>
<keyword evidence="3" id="KW-1185">Reference proteome</keyword>
<evidence type="ECO:0000256" key="1">
    <source>
        <dbReference type="SAM" id="Phobius"/>
    </source>
</evidence>
<name>A0ABV7GYQ9_9RHOB</name>
<comment type="caution">
    <text evidence="2">The sequence shown here is derived from an EMBL/GenBank/DDBJ whole genome shotgun (WGS) entry which is preliminary data.</text>
</comment>
<reference evidence="3" key="1">
    <citation type="journal article" date="2019" name="Int. J. Syst. Evol. Microbiol.">
        <title>The Global Catalogue of Microorganisms (GCM) 10K type strain sequencing project: providing services to taxonomists for standard genome sequencing and annotation.</title>
        <authorList>
            <consortium name="The Broad Institute Genomics Platform"/>
            <consortium name="The Broad Institute Genome Sequencing Center for Infectious Disease"/>
            <person name="Wu L."/>
            <person name="Ma J."/>
        </authorList>
    </citation>
    <scope>NUCLEOTIDE SEQUENCE [LARGE SCALE GENOMIC DNA]</scope>
    <source>
        <strain evidence="3">KCTC 52366</strain>
    </source>
</reference>
<keyword evidence="1" id="KW-1133">Transmembrane helix</keyword>
<sequence>MADVAITEEWRRSVEKRLQSLELRDAVDEVHRLNVEDRLGGIEESLKWLLRLIVGGLVTGGMAYLVAGGFSLGS</sequence>
<dbReference type="EMBL" id="JBHRTB010000010">
    <property type="protein sequence ID" value="MFC3144641.1"/>
    <property type="molecule type" value="Genomic_DNA"/>
</dbReference>
<keyword evidence="1" id="KW-0812">Transmembrane</keyword>
<organism evidence="2 3">
    <name type="scientific">Psychromarinibacter halotolerans</name>
    <dbReference type="NCBI Taxonomy" id="1775175"/>
    <lineage>
        <taxon>Bacteria</taxon>
        <taxon>Pseudomonadati</taxon>
        <taxon>Pseudomonadota</taxon>
        <taxon>Alphaproteobacteria</taxon>
        <taxon>Rhodobacterales</taxon>
        <taxon>Paracoccaceae</taxon>
        <taxon>Psychromarinibacter</taxon>
    </lineage>
</organism>
<proteinExistence type="predicted"/>
<dbReference type="Proteomes" id="UP001595632">
    <property type="component" value="Unassembled WGS sequence"/>
</dbReference>
<accession>A0ABV7GYQ9</accession>
<evidence type="ECO:0000313" key="2">
    <source>
        <dbReference type="EMBL" id="MFC3144641.1"/>
    </source>
</evidence>
<protein>
    <submittedName>
        <fullName evidence="2">Pseudouridine synthase</fullName>
    </submittedName>
</protein>